<keyword evidence="2" id="KW-0812">Transmembrane</keyword>
<protein>
    <recommendedName>
        <fullName evidence="5">Nucleoporin POM34</fullName>
    </recommendedName>
</protein>
<keyword evidence="2" id="KW-1133">Transmembrane helix</keyword>
<accession>A0A9P8NWW0</accession>
<evidence type="ECO:0000256" key="2">
    <source>
        <dbReference type="SAM" id="Phobius"/>
    </source>
</evidence>
<gene>
    <name evidence="3" type="ORF">OGATHE_005415</name>
</gene>
<keyword evidence="2" id="KW-0472">Membrane</keyword>
<dbReference type="EMBL" id="JAEUBD010001468">
    <property type="protein sequence ID" value="KAH3661082.1"/>
    <property type="molecule type" value="Genomic_DNA"/>
</dbReference>
<feature type="region of interest" description="Disordered" evidence="1">
    <location>
        <begin position="33"/>
        <end position="172"/>
    </location>
</feature>
<evidence type="ECO:0000313" key="3">
    <source>
        <dbReference type="EMBL" id="KAH3661082.1"/>
    </source>
</evidence>
<feature type="region of interest" description="Disordered" evidence="1">
    <location>
        <begin position="1"/>
        <end position="20"/>
    </location>
</feature>
<dbReference type="GO" id="GO:0070762">
    <property type="term" value="C:nuclear pore transmembrane ring"/>
    <property type="evidence" value="ECO:0007669"/>
    <property type="project" value="TreeGrafter"/>
</dbReference>
<proteinExistence type="predicted"/>
<reference evidence="3" key="2">
    <citation type="submission" date="2021-01" db="EMBL/GenBank/DDBJ databases">
        <authorList>
            <person name="Schikora-Tamarit M.A."/>
        </authorList>
    </citation>
    <scope>NUCLEOTIDE SEQUENCE</scope>
    <source>
        <strain evidence="3">NCAIM Y.01608</strain>
    </source>
</reference>
<evidence type="ECO:0008006" key="5">
    <source>
        <dbReference type="Google" id="ProtNLM"/>
    </source>
</evidence>
<feature type="compositionally biased region" description="Polar residues" evidence="1">
    <location>
        <begin position="33"/>
        <end position="44"/>
    </location>
</feature>
<dbReference type="AlphaFoldDB" id="A0A9P8NWW0"/>
<evidence type="ECO:0000313" key="4">
    <source>
        <dbReference type="Proteomes" id="UP000788993"/>
    </source>
</evidence>
<keyword evidence="4" id="KW-1185">Reference proteome</keyword>
<dbReference type="Pfam" id="PF08058">
    <property type="entry name" value="NPCC"/>
    <property type="match status" value="1"/>
</dbReference>
<name>A0A9P8NWW0_9ASCO</name>
<reference evidence="3" key="1">
    <citation type="journal article" date="2021" name="Open Biol.">
        <title>Shared evolutionary footprints suggest mitochondrial oxidative damage underlies multiple complex I losses in fungi.</title>
        <authorList>
            <person name="Schikora-Tamarit M.A."/>
            <person name="Marcet-Houben M."/>
            <person name="Nosek J."/>
            <person name="Gabaldon T."/>
        </authorList>
    </citation>
    <scope>NUCLEOTIDE SEQUENCE</scope>
    <source>
        <strain evidence="3">NCAIM Y.01608</strain>
    </source>
</reference>
<dbReference type="GO" id="GO:0030474">
    <property type="term" value="P:spindle pole body duplication"/>
    <property type="evidence" value="ECO:0007669"/>
    <property type="project" value="TreeGrafter"/>
</dbReference>
<organism evidence="3 4">
    <name type="scientific">Ogataea polymorpha</name>
    <dbReference type="NCBI Taxonomy" id="460523"/>
    <lineage>
        <taxon>Eukaryota</taxon>
        <taxon>Fungi</taxon>
        <taxon>Dikarya</taxon>
        <taxon>Ascomycota</taxon>
        <taxon>Saccharomycotina</taxon>
        <taxon>Pichiomycetes</taxon>
        <taxon>Pichiales</taxon>
        <taxon>Pichiaceae</taxon>
        <taxon>Ogataea</taxon>
    </lineage>
</organism>
<dbReference type="Proteomes" id="UP000788993">
    <property type="component" value="Unassembled WGS sequence"/>
</dbReference>
<dbReference type="InterPro" id="IPR012578">
    <property type="entry name" value="Nucl_pore_cmplx"/>
</dbReference>
<feature type="compositionally biased region" description="Polar residues" evidence="1">
    <location>
        <begin position="1"/>
        <end position="15"/>
    </location>
</feature>
<feature type="compositionally biased region" description="Polar residues" evidence="1">
    <location>
        <begin position="116"/>
        <end position="140"/>
    </location>
</feature>
<comment type="caution">
    <text evidence="3">The sequence shown here is derived from an EMBL/GenBank/DDBJ whole genome shotgun (WGS) entry which is preliminary data.</text>
</comment>
<feature type="transmembrane region" description="Helical" evidence="2">
    <location>
        <begin position="197"/>
        <end position="219"/>
    </location>
</feature>
<dbReference type="GO" id="GO:0005640">
    <property type="term" value="C:nuclear outer membrane"/>
    <property type="evidence" value="ECO:0007669"/>
    <property type="project" value="TreeGrafter"/>
</dbReference>
<dbReference type="PANTHER" id="PTHR28003:SF1">
    <property type="entry name" value="NUCLEOPORIN POM34"/>
    <property type="match status" value="1"/>
</dbReference>
<sequence>MSFLTPTASSINGSYYTPDEDTFLQTRRRISFSNRGTLNSSTPVGSAHFTPSPRKPVPAMSPSKSAGIPNTPIKPLLASPFKVPQSTKPLISSTPLAGPNTPVKGPMSPLLRKKFQQQLPGTPQPSEKQSPQSINSNIYQRSIFKPRHKSPLKESSNLPTTEKPAQVESKDESELQSPYVELALSRIVNRDAEIRTVIINTLMMLLYRFLVAVIVLLNVKFRLRDGTSLFPAVLSQYSSYVNRTVYGILLFNIGVSSLRLMKPQDKCLDLPLTSRQRKLLGLPLVNGMDVQEELEVDRSEQKILPSSPTKDIADTSLLALDISRSFANMNISQTDKSPVTLVSETPQERIRKQLLSRDNGPASPQARFKKPSSKFLYDTASAGGFDINNSDVSFY</sequence>
<feature type="compositionally biased region" description="Polar residues" evidence="1">
    <location>
        <begin position="84"/>
        <end position="95"/>
    </location>
</feature>
<dbReference type="GO" id="GO:0006606">
    <property type="term" value="P:protein import into nucleus"/>
    <property type="evidence" value="ECO:0007669"/>
    <property type="project" value="TreeGrafter"/>
</dbReference>
<dbReference type="PANTHER" id="PTHR28003">
    <property type="entry name" value="NUCLEOPORIN POM34"/>
    <property type="match status" value="1"/>
</dbReference>
<evidence type="ECO:0000256" key="1">
    <source>
        <dbReference type="SAM" id="MobiDB-lite"/>
    </source>
</evidence>